<dbReference type="EMBL" id="BKCJ010009287">
    <property type="protein sequence ID" value="GEU86275.1"/>
    <property type="molecule type" value="Genomic_DNA"/>
</dbReference>
<name>A0A6L2NNV7_TANCI</name>
<sequence length="630" mass="70207">MAGDYDDALACCIKNTVEDRIMDSGASFNATYCKEELERFKQHFGKVRLADDMTLDIAGVGDVVLKTYFGKSQTLKDVRYIPGLKRRLILVGQLDEEGYHVGFRDQQWKVTKGSLVVARGNKRGSLHMVKRLGDMSKIGMNKLASKGNVPDGRKVDIYFYKPGGLGKQKNLSFIMSVKTRKLQSGSCGRYNANLQFGVAEKLSQTFRTESMGIHAEALKILWEDSVSTTYLINRIPYVLIGLHIPEEEWLGKDTSLTHLKSLGGSSNTSEGSENSRSFEDSRRSDKEDSEDEAFSKEGGSETPQVRRSTKESRAPVRYSSSANYLLLTENGFDMAEFNKLKWQFPLLFEMKDRFSEKQNLKFCNWVKLVRILISKGSLSLFKILRTKSLAAMFTRLVMKEKLKFSAALTGLRELYTVQRSIQRCMHVTYTLTASSSSSEPGPSSSKLGPSSSEPSPSASKSKLSASVSVSKISLDVPRYLFRMEGSKMMMVMVSRKRIYTSYGRKMGTKQLPPLFGLTCPAIGSPEYAWPYIMSTLAYVDSETMTQADGVQNSLVLVPLPDEPYVAVRQAQLVGINTELEPEEAPSEAEESHPLGVYNLVVVTPRALVYVGLMTSGDARSWSMIRGDAKS</sequence>
<organism evidence="3">
    <name type="scientific">Tanacetum cinerariifolium</name>
    <name type="common">Dalmatian daisy</name>
    <name type="synonym">Chrysanthemum cinerariifolium</name>
    <dbReference type="NCBI Taxonomy" id="118510"/>
    <lineage>
        <taxon>Eukaryota</taxon>
        <taxon>Viridiplantae</taxon>
        <taxon>Streptophyta</taxon>
        <taxon>Embryophyta</taxon>
        <taxon>Tracheophyta</taxon>
        <taxon>Spermatophyta</taxon>
        <taxon>Magnoliopsida</taxon>
        <taxon>eudicotyledons</taxon>
        <taxon>Gunneridae</taxon>
        <taxon>Pentapetalae</taxon>
        <taxon>asterids</taxon>
        <taxon>campanulids</taxon>
        <taxon>Asterales</taxon>
        <taxon>Asteraceae</taxon>
        <taxon>Asteroideae</taxon>
        <taxon>Anthemideae</taxon>
        <taxon>Anthemidinae</taxon>
        <taxon>Tanacetum</taxon>
    </lineage>
</organism>
<proteinExistence type="predicted"/>
<evidence type="ECO:0000313" key="3">
    <source>
        <dbReference type="EMBL" id="GEU86275.1"/>
    </source>
</evidence>
<evidence type="ECO:0000259" key="2">
    <source>
        <dbReference type="Pfam" id="PF22936"/>
    </source>
</evidence>
<feature type="compositionally biased region" description="Low complexity" evidence="1">
    <location>
        <begin position="434"/>
        <end position="461"/>
    </location>
</feature>
<feature type="compositionally biased region" description="Low complexity" evidence="1">
    <location>
        <begin position="261"/>
        <end position="275"/>
    </location>
</feature>
<protein>
    <submittedName>
        <fullName evidence="3">Retrovirus-related Pol polyprotein from transposon TNT 1-94</fullName>
    </submittedName>
</protein>
<evidence type="ECO:0000256" key="1">
    <source>
        <dbReference type="SAM" id="MobiDB-lite"/>
    </source>
</evidence>
<comment type="caution">
    <text evidence="3">The sequence shown here is derived from an EMBL/GenBank/DDBJ whole genome shotgun (WGS) entry which is preliminary data.</text>
</comment>
<feature type="region of interest" description="Disordered" evidence="1">
    <location>
        <begin position="433"/>
        <end position="461"/>
    </location>
</feature>
<feature type="region of interest" description="Disordered" evidence="1">
    <location>
        <begin position="261"/>
        <end position="314"/>
    </location>
</feature>
<dbReference type="Pfam" id="PF22936">
    <property type="entry name" value="Pol_BBD"/>
    <property type="match status" value="1"/>
</dbReference>
<reference evidence="3" key="1">
    <citation type="journal article" date="2019" name="Sci. Rep.">
        <title>Draft genome of Tanacetum cinerariifolium, the natural source of mosquito coil.</title>
        <authorList>
            <person name="Yamashiro T."/>
            <person name="Shiraishi A."/>
            <person name="Satake H."/>
            <person name="Nakayama K."/>
        </authorList>
    </citation>
    <scope>NUCLEOTIDE SEQUENCE</scope>
</reference>
<dbReference type="AlphaFoldDB" id="A0A6L2NNV7"/>
<accession>A0A6L2NNV7</accession>
<dbReference type="InterPro" id="IPR054722">
    <property type="entry name" value="PolX-like_BBD"/>
</dbReference>
<feature type="compositionally biased region" description="Basic and acidic residues" evidence="1">
    <location>
        <begin position="276"/>
        <end position="286"/>
    </location>
</feature>
<feature type="domain" description="Retrovirus-related Pol polyprotein from transposon TNT 1-94-like beta-barrel" evidence="2">
    <location>
        <begin position="21"/>
        <end position="99"/>
    </location>
</feature>
<gene>
    <name evidence="3" type="ORF">Tci_058253</name>
</gene>